<gene>
    <name evidence="4" type="ORF">CfE428DRAFT_1961</name>
</gene>
<protein>
    <submittedName>
        <fullName evidence="4">Outer membrane efflux protein</fullName>
    </submittedName>
</protein>
<dbReference type="GO" id="GO:0015562">
    <property type="term" value="F:efflux transmembrane transporter activity"/>
    <property type="evidence" value="ECO:0007669"/>
    <property type="project" value="InterPro"/>
</dbReference>
<dbReference type="PANTHER" id="PTHR30203">
    <property type="entry name" value="OUTER MEMBRANE CATION EFFLUX PROTEIN"/>
    <property type="match status" value="1"/>
</dbReference>
<keyword evidence="2" id="KW-0175">Coiled coil</keyword>
<keyword evidence="5" id="KW-1185">Reference proteome</keyword>
<dbReference type="InParanoid" id="B4CZ73"/>
<dbReference type="InterPro" id="IPR010131">
    <property type="entry name" value="MdtP/NodT-like"/>
</dbReference>
<evidence type="ECO:0000313" key="4">
    <source>
        <dbReference type="EMBL" id="EDY20764.1"/>
    </source>
</evidence>
<dbReference type="PANTHER" id="PTHR30203:SF24">
    <property type="entry name" value="BLR4935 PROTEIN"/>
    <property type="match status" value="1"/>
</dbReference>
<feature type="chain" id="PRO_5002800328" evidence="3">
    <location>
        <begin position="25"/>
        <end position="465"/>
    </location>
</feature>
<dbReference type="STRING" id="497964.CfE428DRAFT_1961"/>
<name>B4CZ73_9BACT</name>
<comment type="caution">
    <text evidence="4">The sequence shown here is derived from an EMBL/GenBank/DDBJ whole genome shotgun (WGS) entry which is preliminary data.</text>
</comment>
<feature type="signal peptide" evidence="3">
    <location>
        <begin position="1"/>
        <end position="24"/>
    </location>
</feature>
<dbReference type="Proteomes" id="UP000005824">
    <property type="component" value="Unassembled WGS sequence"/>
</dbReference>
<keyword evidence="3" id="KW-0732">Signal</keyword>
<evidence type="ECO:0000256" key="3">
    <source>
        <dbReference type="SAM" id="SignalP"/>
    </source>
</evidence>
<evidence type="ECO:0000256" key="1">
    <source>
        <dbReference type="ARBA" id="ARBA00007613"/>
    </source>
</evidence>
<dbReference type="RefSeq" id="WP_006979286.1">
    <property type="nucleotide sequence ID" value="NZ_ABVL01000004.1"/>
</dbReference>
<dbReference type="Gene3D" id="1.20.1600.10">
    <property type="entry name" value="Outer membrane efflux proteins (OEP)"/>
    <property type="match status" value="1"/>
</dbReference>
<evidence type="ECO:0000313" key="5">
    <source>
        <dbReference type="Proteomes" id="UP000005824"/>
    </source>
</evidence>
<evidence type="ECO:0000256" key="2">
    <source>
        <dbReference type="SAM" id="Coils"/>
    </source>
</evidence>
<feature type="coiled-coil region" evidence="2">
    <location>
        <begin position="337"/>
        <end position="389"/>
    </location>
</feature>
<reference evidence="4 5" key="1">
    <citation type="journal article" date="2011" name="J. Bacteriol.">
        <title>Genome sequence of Chthoniobacter flavus Ellin428, an aerobic heterotrophic soil bacterium.</title>
        <authorList>
            <person name="Kant R."/>
            <person name="van Passel M.W."/>
            <person name="Palva A."/>
            <person name="Lucas S."/>
            <person name="Lapidus A."/>
            <person name="Glavina Del Rio T."/>
            <person name="Dalin E."/>
            <person name="Tice H."/>
            <person name="Bruce D."/>
            <person name="Goodwin L."/>
            <person name="Pitluck S."/>
            <person name="Larimer F.W."/>
            <person name="Land M.L."/>
            <person name="Hauser L."/>
            <person name="Sangwan P."/>
            <person name="de Vos W.M."/>
            <person name="Janssen P.H."/>
            <person name="Smidt H."/>
        </authorList>
    </citation>
    <scope>NUCLEOTIDE SEQUENCE [LARGE SCALE GENOMIC DNA]</scope>
    <source>
        <strain evidence="4 5">Ellin428</strain>
    </source>
</reference>
<dbReference type="AlphaFoldDB" id="B4CZ73"/>
<dbReference type="SUPFAM" id="SSF56954">
    <property type="entry name" value="Outer membrane efflux proteins (OEP)"/>
    <property type="match status" value="1"/>
</dbReference>
<dbReference type="InterPro" id="IPR003423">
    <property type="entry name" value="OMP_efflux"/>
</dbReference>
<comment type="similarity">
    <text evidence="1">Belongs to the outer membrane factor (OMF) (TC 1.B.17) family.</text>
</comment>
<feature type="coiled-coil region" evidence="2">
    <location>
        <begin position="213"/>
        <end position="247"/>
    </location>
</feature>
<sequence length="465" mass="51303" precursor="true">MTIPRRTITLAVLASGLLSGPAWPKDPPLHAVEKAVTDRTGFAVRWQQNAQAREEALTQVRALLKKPLNVDRAVQVALLNNRDLLATLEDVGVSAADLREAGLWKNPSINLSLRFPDRPPSATDAEEGVAFDLLDLLMIPLRKRVAADHLVAAQLRVADEALRLVAEVKAEIYWLQGDAAMLAHRKTIVDVNATAVDLAQRQHEAGNITDLALNQQQATYNAARLALAAAENEQREHREKLNRLLSLWGPDTAWKLTEGLPALPEGNVPLRGLESLAVAQRLDLAAARAELESVVRALGLTKSYRYIGALEFGVDTEHNPDHSNVTGPTLRLELPLFNQGQARVAKSEAELRQAERKLEGLAIDIRSNVRALHDKLAALRETVQFYQKEIVPTQQAVATGTLLRYNGMLLGNYDVFATRAEAADAEQKSIEALRDYWITRTELERVVGGNLHPQRPAKTADYKTN</sequence>
<dbReference type="Pfam" id="PF02321">
    <property type="entry name" value="OEP"/>
    <property type="match status" value="1"/>
</dbReference>
<organism evidence="4 5">
    <name type="scientific">Chthoniobacter flavus Ellin428</name>
    <dbReference type="NCBI Taxonomy" id="497964"/>
    <lineage>
        <taxon>Bacteria</taxon>
        <taxon>Pseudomonadati</taxon>
        <taxon>Verrucomicrobiota</taxon>
        <taxon>Spartobacteria</taxon>
        <taxon>Chthoniobacterales</taxon>
        <taxon>Chthoniobacteraceae</taxon>
        <taxon>Chthoniobacter</taxon>
    </lineage>
</organism>
<proteinExistence type="inferred from homology"/>
<dbReference type="EMBL" id="ABVL01000004">
    <property type="protein sequence ID" value="EDY20764.1"/>
    <property type="molecule type" value="Genomic_DNA"/>
</dbReference>
<accession>B4CZ73</accession>
<dbReference type="eggNOG" id="COG1538">
    <property type="taxonomic scope" value="Bacteria"/>
</dbReference>